<accession>A0A1Y1Z634</accession>
<gene>
    <name evidence="1" type="ORF">BCR34DRAFT_43846</name>
</gene>
<name>A0A1Y1Z634_9PLEO</name>
<proteinExistence type="predicted"/>
<dbReference type="EMBL" id="MCFA01000123">
    <property type="protein sequence ID" value="ORY05711.1"/>
    <property type="molecule type" value="Genomic_DNA"/>
</dbReference>
<evidence type="ECO:0000313" key="1">
    <source>
        <dbReference type="EMBL" id="ORY05711.1"/>
    </source>
</evidence>
<dbReference type="Proteomes" id="UP000193144">
    <property type="component" value="Unassembled WGS sequence"/>
</dbReference>
<keyword evidence="2" id="KW-1185">Reference proteome</keyword>
<dbReference type="AlphaFoldDB" id="A0A1Y1Z634"/>
<comment type="caution">
    <text evidence="1">The sequence shown here is derived from an EMBL/GenBank/DDBJ whole genome shotgun (WGS) entry which is preliminary data.</text>
</comment>
<organism evidence="1 2">
    <name type="scientific">Clohesyomyces aquaticus</name>
    <dbReference type="NCBI Taxonomy" id="1231657"/>
    <lineage>
        <taxon>Eukaryota</taxon>
        <taxon>Fungi</taxon>
        <taxon>Dikarya</taxon>
        <taxon>Ascomycota</taxon>
        <taxon>Pezizomycotina</taxon>
        <taxon>Dothideomycetes</taxon>
        <taxon>Pleosporomycetidae</taxon>
        <taxon>Pleosporales</taxon>
        <taxon>Lindgomycetaceae</taxon>
        <taxon>Clohesyomyces</taxon>
    </lineage>
</organism>
<sequence>MLRYNSTMASATTFGNSNAGFQANVINGNVHAEFRLPPGRSRTIWGSTRPEPALTVPNALALLHRQRSGLTVNPLGGLIP</sequence>
<protein>
    <submittedName>
        <fullName evidence="1">Uncharacterized protein</fullName>
    </submittedName>
</protein>
<evidence type="ECO:0000313" key="2">
    <source>
        <dbReference type="Proteomes" id="UP000193144"/>
    </source>
</evidence>
<reference evidence="1 2" key="1">
    <citation type="submission" date="2016-07" db="EMBL/GenBank/DDBJ databases">
        <title>Pervasive Adenine N6-methylation of Active Genes in Fungi.</title>
        <authorList>
            <consortium name="DOE Joint Genome Institute"/>
            <person name="Mondo S.J."/>
            <person name="Dannebaum R.O."/>
            <person name="Kuo R.C."/>
            <person name="Labutti K."/>
            <person name="Haridas S."/>
            <person name="Kuo A."/>
            <person name="Salamov A."/>
            <person name="Ahrendt S.R."/>
            <person name="Lipzen A."/>
            <person name="Sullivan W."/>
            <person name="Andreopoulos W.B."/>
            <person name="Clum A."/>
            <person name="Lindquist E."/>
            <person name="Daum C."/>
            <person name="Ramamoorthy G.K."/>
            <person name="Gryganskyi A."/>
            <person name="Culley D."/>
            <person name="Magnuson J.K."/>
            <person name="James T.Y."/>
            <person name="O'Malley M.A."/>
            <person name="Stajich J.E."/>
            <person name="Spatafora J.W."/>
            <person name="Visel A."/>
            <person name="Grigoriev I.V."/>
        </authorList>
    </citation>
    <scope>NUCLEOTIDE SEQUENCE [LARGE SCALE GENOMIC DNA]</scope>
    <source>
        <strain evidence="1 2">CBS 115471</strain>
    </source>
</reference>